<dbReference type="InterPro" id="IPR003123">
    <property type="entry name" value="VPS9"/>
</dbReference>
<sequence length="849" mass="96900">MHIYLKDGHQRRWVRDVHLEDGFCPCIGNSLTHNSTEVVSRSLEPAIWFKVLVLESVSVDCGRRIVSWSMASGSEDSDNKQRTFGMEGECYDYDADIDELFLLATKIISPAGVSLEQNGTPDSPEEDYEHCLLRMLHCYILPKITLHRDDLDKVIKAREKQICSIEALDEKVIEECKNIDECELHLDELRTQFLPSLERLLKKRRCSKEFLDLLHADVCKEEQKLRNQVEMLTDQVQVAKGMVKKNPSPATTEELNVARNRRDGQQSKLEVLLMAREIIATTIPEVHYMQQAESFGGVVVTNHLLRQYLEERKKLRALKDNRDRLLEQKKCALSVREMLDSATKELIEKGFTDANDANALGSRATDVLQGVWKPEWQKLGERIATLVSNEEHPIGVHFKQFCQSINEFCRELIDFGRYGSPPGYNLPSTPKRNGSSFYNPRSCEATYDLDDFVGDNHRPKLETLRIEISEELKTATEFLSDFFNNKDAQFKNKLRLCYEQCFYDKEHSFLACVYELAHNEHVDSLQRDVQRLKRLPIKLLNLQMKDEWWLELFEQQSCRASVNLEKLRPFSQAYLNGTLDSIDATEDSVYGSYEMLDEFDEIGEEAGELPQDVDLFRSLCIDAIRHRSQTVVANNNDQQGEELDTGNPMNDNVALCSTSAPARSRAVTLAAIINHWEETSDQGAATSLQRSPLTRTHSKSQSEIGSKSNSHNGERVEGETFEDHFGPALQNMRDIFKVTSPLGKLKCLTSTLRKITNAVQDLRMRSGKDAFSAAVNAEDLLPLLILMMLQMDPWEVASMWPQLKFTEDLMAPFLLSGCHGWALVEFQMAQRVLHELCQELRGVASVIST</sequence>
<dbReference type="AlphaFoldDB" id="A0AAD9R2W0"/>
<evidence type="ECO:0000256" key="1">
    <source>
        <dbReference type="SAM" id="MobiDB-lite"/>
    </source>
</evidence>
<dbReference type="EMBL" id="JARQWQ010000004">
    <property type="protein sequence ID" value="KAK2572113.1"/>
    <property type="molecule type" value="Genomic_DNA"/>
</dbReference>
<protein>
    <recommendedName>
        <fullName evidence="2">VPS9 domain-containing protein</fullName>
    </recommendedName>
</protein>
<evidence type="ECO:0000259" key="2">
    <source>
        <dbReference type="PROSITE" id="PS51205"/>
    </source>
</evidence>
<dbReference type="PROSITE" id="PS51205">
    <property type="entry name" value="VPS9"/>
    <property type="match status" value="1"/>
</dbReference>
<name>A0AAD9R2W0_ACRCE</name>
<accession>A0AAD9R2W0</accession>
<proteinExistence type="predicted"/>
<feature type="compositionally biased region" description="Polar residues" evidence="1">
    <location>
        <begin position="681"/>
        <end position="711"/>
    </location>
</feature>
<gene>
    <name evidence="3" type="ORF">P5673_002317</name>
</gene>
<dbReference type="SUPFAM" id="SSF47266">
    <property type="entry name" value="4-helical cytokines"/>
    <property type="match status" value="1"/>
</dbReference>
<dbReference type="Pfam" id="PF02204">
    <property type="entry name" value="VPS9"/>
    <property type="match status" value="1"/>
</dbReference>
<organism evidence="3 4">
    <name type="scientific">Acropora cervicornis</name>
    <name type="common">Staghorn coral</name>
    <dbReference type="NCBI Taxonomy" id="6130"/>
    <lineage>
        <taxon>Eukaryota</taxon>
        <taxon>Metazoa</taxon>
        <taxon>Cnidaria</taxon>
        <taxon>Anthozoa</taxon>
        <taxon>Hexacorallia</taxon>
        <taxon>Scleractinia</taxon>
        <taxon>Astrocoeniina</taxon>
        <taxon>Acroporidae</taxon>
        <taxon>Acropora</taxon>
    </lineage>
</organism>
<feature type="domain" description="VPS9" evidence="2">
    <location>
        <begin position="698"/>
        <end position="842"/>
    </location>
</feature>
<dbReference type="InterPro" id="IPR009079">
    <property type="entry name" value="4_helix_cytokine-like_core"/>
</dbReference>
<evidence type="ECO:0000313" key="3">
    <source>
        <dbReference type="EMBL" id="KAK2572113.1"/>
    </source>
</evidence>
<feature type="region of interest" description="Disordered" evidence="1">
    <location>
        <begin position="681"/>
        <end position="717"/>
    </location>
</feature>
<dbReference type="InterPro" id="IPR037191">
    <property type="entry name" value="VPS9_dom_sf"/>
</dbReference>
<dbReference type="SUPFAM" id="SSF109993">
    <property type="entry name" value="VPS9 domain"/>
    <property type="match status" value="1"/>
</dbReference>
<reference evidence="3" key="1">
    <citation type="journal article" date="2023" name="G3 (Bethesda)">
        <title>Whole genome assembly and annotation of the endangered Caribbean coral Acropora cervicornis.</title>
        <authorList>
            <person name="Selwyn J.D."/>
            <person name="Vollmer S.V."/>
        </authorList>
    </citation>
    <scope>NUCLEOTIDE SEQUENCE</scope>
    <source>
        <strain evidence="3">K2</strain>
    </source>
</reference>
<evidence type="ECO:0000313" key="4">
    <source>
        <dbReference type="Proteomes" id="UP001249851"/>
    </source>
</evidence>
<keyword evidence="4" id="KW-1185">Reference proteome</keyword>
<reference evidence="3" key="2">
    <citation type="journal article" date="2023" name="Science">
        <title>Genomic signatures of disease resistance in endangered staghorn corals.</title>
        <authorList>
            <person name="Vollmer S.V."/>
            <person name="Selwyn J.D."/>
            <person name="Despard B.A."/>
            <person name="Roesel C.L."/>
        </authorList>
    </citation>
    <scope>NUCLEOTIDE SEQUENCE</scope>
    <source>
        <strain evidence="3">K2</strain>
    </source>
</reference>
<comment type="caution">
    <text evidence="3">The sequence shown here is derived from an EMBL/GenBank/DDBJ whole genome shotgun (WGS) entry which is preliminary data.</text>
</comment>
<dbReference type="Proteomes" id="UP001249851">
    <property type="component" value="Unassembled WGS sequence"/>
</dbReference>
<dbReference type="Gene3D" id="1.20.1050.80">
    <property type="entry name" value="VPS9 domain"/>
    <property type="match status" value="1"/>
</dbReference>